<dbReference type="STRING" id="28128.HMPREF3226_00049"/>
<evidence type="ECO:0000256" key="1">
    <source>
        <dbReference type="ARBA" id="ARBA00004162"/>
    </source>
</evidence>
<dbReference type="AlphaFoldDB" id="A0A133QQN0"/>
<keyword evidence="9" id="KW-1185">Reference proteome</keyword>
<keyword evidence="7" id="KW-0813">Transport</keyword>
<protein>
    <recommendedName>
        <fullName evidence="10">Transport energizing protein, ExbD/TolR family</fullName>
    </recommendedName>
</protein>
<evidence type="ECO:0000256" key="2">
    <source>
        <dbReference type="ARBA" id="ARBA00005811"/>
    </source>
</evidence>
<dbReference type="OrthoDB" id="9801500at2"/>
<accession>A0A133QQN0</accession>
<evidence type="ECO:0000256" key="6">
    <source>
        <dbReference type="ARBA" id="ARBA00023136"/>
    </source>
</evidence>
<dbReference type="Pfam" id="PF02472">
    <property type="entry name" value="ExbD"/>
    <property type="match status" value="1"/>
</dbReference>
<keyword evidence="3" id="KW-1003">Cell membrane</keyword>
<dbReference type="PANTHER" id="PTHR30558:SF3">
    <property type="entry name" value="BIOPOLYMER TRANSPORT PROTEIN EXBD-RELATED"/>
    <property type="match status" value="1"/>
</dbReference>
<comment type="similarity">
    <text evidence="2 7">Belongs to the ExbD/TolR family.</text>
</comment>
<evidence type="ECO:0000313" key="9">
    <source>
        <dbReference type="Proteomes" id="UP000070533"/>
    </source>
</evidence>
<dbReference type="PANTHER" id="PTHR30558">
    <property type="entry name" value="EXBD MEMBRANE COMPONENT OF PMF-DRIVEN MACROMOLECULE IMPORT SYSTEM"/>
    <property type="match status" value="1"/>
</dbReference>
<evidence type="ECO:0000256" key="7">
    <source>
        <dbReference type="RuleBase" id="RU003879"/>
    </source>
</evidence>
<evidence type="ECO:0008006" key="10">
    <source>
        <dbReference type="Google" id="ProtNLM"/>
    </source>
</evidence>
<dbReference type="GO" id="GO:0005886">
    <property type="term" value="C:plasma membrane"/>
    <property type="evidence" value="ECO:0007669"/>
    <property type="project" value="UniProtKB-SubCell"/>
</dbReference>
<evidence type="ECO:0000256" key="5">
    <source>
        <dbReference type="ARBA" id="ARBA00022989"/>
    </source>
</evidence>
<dbReference type="eggNOG" id="COG0848">
    <property type="taxonomic scope" value="Bacteria"/>
</dbReference>
<evidence type="ECO:0000313" key="8">
    <source>
        <dbReference type="EMBL" id="KXA45083.1"/>
    </source>
</evidence>
<sequence>MFHHDRRTVPGLNTSSTADISFMLLILFLVTTSMDVDKGVSRQLPPIEKQQRPTQVNSNLVMKIYIASDNKVKVNEQPILIGKLRPVIKHFIENKGKNHIIQLGTSRKASYDTYFKVQNEIVGAYNAVRNQHSDELFGKSYELCDKDQQAQISKDIPQRISEVYELEGKGTTK</sequence>
<dbReference type="PATRIC" id="fig|28128.5.peg.48"/>
<organism evidence="8 9">
    <name type="scientific">Prevotella corporis</name>
    <dbReference type="NCBI Taxonomy" id="28128"/>
    <lineage>
        <taxon>Bacteria</taxon>
        <taxon>Pseudomonadati</taxon>
        <taxon>Bacteroidota</taxon>
        <taxon>Bacteroidia</taxon>
        <taxon>Bacteroidales</taxon>
        <taxon>Prevotellaceae</taxon>
        <taxon>Prevotella</taxon>
    </lineage>
</organism>
<dbReference type="InterPro" id="IPR003400">
    <property type="entry name" value="ExbD"/>
</dbReference>
<dbReference type="Proteomes" id="UP000070533">
    <property type="component" value="Unassembled WGS sequence"/>
</dbReference>
<dbReference type="GO" id="GO:0022857">
    <property type="term" value="F:transmembrane transporter activity"/>
    <property type="evidence" value="ECO:0007669"/>
    <property type="project" value="InterPro"/>
</dbReference>
<evidence type="ECO:0000256" key="4">
    <source>
        <dbReference type="ARBA" id="ARBA00022692"/>
    </source>
</evidence>
<dbReference type="RefSeq" id="WP_060939924.1">
    <property type="nucleotide sequence ID" value="NZ_CAMXYN010000012.1"/>
</dbReference>
<name>A0A133QQN0_9BACT</name>
<keyword evidence="7" id="KW-0653">Protein transport</keyword>
<keyword evidence="6" id="KW-0472">Membrane</keyword>
<proteinExistence type="inferred from homology"/>
<dbReference type="GO" id="GO:0015031">
    <property type="term" value="P:protein transport"/>
    <property type="evidence" value="ECO:0007669"/>
    <property type="project" value="UniProtKB-KW"/>
</dbReference>
<comment type="subcellular location">
    <subcellularLocation>
        <location evidence="1">Cell membrane</location>
        <topology evidence="1">Single-pass membrane protein</topology>
    </subcellularLocation>
    <subcellularLocation>
        <location evidence="7">Cell membrane</location>
        <topology evidence="7">Single-pass type II membrane protein</topology>
    </subcellularLocation>
</comment>
<evidence type="ECO:0000256" key="3">
    <source>
        <dbReference type="ARBA" id="ARBA00022475"/>
    </source>
</evidence>
<comment type="caution">
    <text evidence="8">The sequence shown here is derived from an EMBL/GenBank/DDBJ whole genome shotgun (WGS) entry which is preliminary data.</text>
</comment>
<gene>
    <name evidence="8" type="ORF">HMPREF3226_00049</name>
</gene>
<keyword evidence="4 7" id="KW-0812">Transmembrane</keyword>
<reference evidence="9" key="1">
    <citation type="submission" date="2016-01" db="EMBL/GenBank/DDBJ databases">
        <authorList>
            <person name="Mitreva M."/>
            <person name="Pepin K.H."/>
            <person name="Mihindukulasuriya K.A."/>
            <person name="Fulton R."/>
            <person name="Fronick C."/>
            <person name="O'Laughlin M."/>
            <person name="Miner T."/>
            <person name="Herter B."/>
            <person name="Rosa B.A."/>
            <person name="Cordes M."/>
            <person name="Tomlinson C."/>
            <person name="Wollam A."/>
            <person name="Palsikar V.B."/>
            <person name="Mardis E.R."/>
            <person name="Wilson R.K."/>
        </authorList>
    </citation>
    <scope>NUCLEOTIDE SEQUENCE [LARGE SCALE GENOMIC DNA]</scope>
    <source>
        <strain evidence="9">MJR7716</strain>
    </source>
</reference>
<dbReference type="EMBL" id="LRQG01000002">
    <property type="protein sequence ID" value="KXA45083.1"/>
    <property type="molecule type" value="Genomic_DNA"/>
</dbReference>
<keyword evidence="5" id="KW-1133">Transmembrane helix</keyword>